<evidence type="ECO:0000313" key="1">
    <source>
        <dbReference type="EMBL" id="DAF56520.1"/>
    </source>
</evidence>
<dbReference type="EMBL" id="BK032718">
    <property type="protein sequence ID" value="DAF56520.1"/>
    <property type="molecule type" value="Genomic_DNA"/>
</dbReference>
<name>A0A8S5T068_9CAUD</name>
<accession>A0A8S5T068</accession>
<sequence length="92" mass="10974">MSDKRFKQVRNYFYSIKDECIKLISDCDNADDVKHIFYEYYGELFGAYTVGFMLADYEHERSKLLSLYNECLSLMRFRCLLYMNVLNDEGGC</sequence>
<proteinExistence type="predicted"/>
<organism evidence="1">
    <name type="scientific">Podoviridae sp. ctnWS46</name>
    <dbReference type="NCBI Taxonomy" id="2827747"/>
    <lineage>
        <taxon>Viruses</taxon>
        <taxon>Duplodnaviria</taxon>
        <taxon>Heunggongvirae</taxon>
        <taxon>Uroviricota</taxon>
        <taxon>Caudoviricetes</taxon>
    </lineage>
</organism>
<protein>
    <submittedName>
        <fullName evidence="1">Uncharacterized protein</fullName>
    </submittedName>
</protein>
<reference evidence="1" key="1">
    <citation type="journal article" date="2021" name="Proc. Natl. Acad. Sci. U.S.A.">
        <title>A Catalog of Tens of Thousands of Viruses from Human Metagenomes Reveals Hidden Associations with Chronic Diseases.</title>
        <authorList>
            <person name="Tisza M.J."/>
            <person name="Buck C.B."/>
        </authorList>
    </citation>
    <scope>NUCLEOTIDE SEQUENCE</scope>
    <source>
        <strain evidence="1">CtnWS46</strain>
    </source>
</reference>